<feature type="compositionally biased region" description="Basic and acidic residues" evidence="1">
    <location>
        <begin position="1"/>
        <end position="12"/>
    </location>
</feature>
<evidence type="ECO:0000313" key="2">
    <source>
        <dbReference type="EMBL" id="EJU01375.1"/>
    </source>
</evidence>
<dbReference type="EMBL" id="JH795864">
    <property type="protein sequence ID" value="EJU01375.1"/>
    <property type="molecule type" value="Genomic_DNA"/>
</dbReference>
<feature type="region of interest" description="Disordered" evidence="1">
    <location>
        <begin position="1"/>
        <end position="274"/>
    </location>
</feature>
<reference evidence="2 3" key="1">
    <citation type="journal article" date="2012" name="Science">
        <title>The Paleozoic origin of enzymatic lignin decomposition reconstructed from 31 fungal genomes.</title>
        <authorList>
            <person name="Floudas D."/>
            <person name="Binder M."/>
            <person name="Riley R."/>
            <person name="Barry K."/>
            <person name="Blanchette R.A."/>
            <person name="Henrissat B."/>
            <person name="Martinez A.T."/>
            <person name="Otillar R."/>
            <person name="Spatafora J.W."/>
            <person name="Yadav J.S."/>
            <person name="Aerts A."/>
            <person name="Benoit I."/>
            <person name="Boyd A."/>
            <person name="Carlson A."/>
            <person name="Copeland A."/>
            <person name="Coutinho P.M."/>
            <person name="de Vries R.P."/>
            <person name="Ferreira P."/>
            <person name="Findley K."/>
            <person name="Foster B."/>
            <person name="Gaskell J."/>
            <person name="Glotzer D."/>
            <person name="Gorecki P."/>
            <person name="Heitman J."/>
            <person name="Hesse C."/>
            <person name="Hori C."/>
            <person name="Igarashi K."/>
            <person name="Jurgens J.A."/>
            <person name="Kallen N."/>
            <person name="Kersten P."/>
            <person name="Kohler A."/>
            <person name="Kuees U."/>
            <person name="Kumar T.K.A."/>
            <person name="Kuo A."/>
            <person name="LaButti K."/>
            <person name="Larrondo L.F."/>
            <person name="Lindquist E."/>
            <person name="Ling A."/>
            <person name="Lombard V."/>
            <person name="Lucas S."/>
            <person name="Lundell T."/>
            <person name="Martin R."/>
            <person name="McLaughlin D.J."/>
            <person name="Morgenstern I."/>
            <person name="Morin E."/>
            <person name="Murat C."/>
            <person name="Nagy L.G."/>
            <person name="Nolan M."/>
            <person name="Ohm R.A."/>
            <person name="Patyshakuliyeva A."/>
            <person name="Rokas A."/>
            <person name="Ruiz-Duenas F.J."/>
            <person name="Sabat G."/>
            <person name="Salamov A."/>
            <person name="Samejima M."/>
            <person name="Schmutz J."/>
            <person name="Slot J.C."/>
            <person name="St John F."/>
            <person name="Stenlid J."/>
            <person name="Sun H."/>
            <person name="Sun S."/>
            <person name="Syed K."/>
            <person name="Tsang A."/>
            <person name="Wiebenga A."/>
            <person name="Young D."/>
            <person name="Pisabarro A."/>
            <person name="Eastwood D.C."/>
            <person name="Martin F."/>
            <person name="Cullen D."/>
            <person name="Grigoriev I.V."/>
            <person name="Hibbett D.S."/>
        </authorList>
    </citation>
    <scope>NUCLEOTIDE SEQUENCE [LARGE SCALE GENOMIC DNA]</scope>
    <source>
        <strain evidence="2 3">DJM-731 SS1</strain>
    </source>
</reference>
<evidence type="ECO:0000313" key="3">
    <source>
        <dbReference type="Proteomes" id="UP000030653"/>
    </source>
</evidence>
<dbReference type="STRING" id="1858805.M5FZR0"/>
<name>M5FZR0_DACPD</name>
<organism evidence="2 3">
    <name type="scientific">Dacryopinax primogenitus (strain DJM 731)</name>
    <name type="common">Brown rot fungus</name>
    <dbReference type="NCBI Taxonomy" id="1858805"/>
    <lineage>
        <taxon>Eukaryota</taxon>
        <taxon>Fungi</taxon>
        <taxon>Dikarya</taxon>
        <taxon>Basidiomycota</taxon>
        <taxon>Agaricomycotina</taxon>
        <taxon>Dacrymycetes</taxon>
        <taxon>Dacrymycetales</taxon>
        <taxon>Dacrymycetaceae</taxon>
        <taxon>Dacryopinax</taxon>
    </lineage>
</organism>
<dbReference type="Gene3D" id="3.40.140.10">
    <property type="entry name" value="Cytidine Deaminase, domain 2"/>
    <property type="match status" value="1"/>
</dbReference>
<feature type="compositionally biased region" description="Low complexity" evidence="1">
    <location>
        <begin position="137"/>
        <end position="146"/>
    </location>
</feature>
<dbReference type="AlphaFoldDB" id="M5FZR0"/>
<dbReference type="HOGENOM" id="CLU_654808_0_0_1"/>
<gene>
    <name evidence="2" type="ORF">DACRYDRAFT_22525</name>
</gene>
<feature type="compositionally biased region" description="Polar residues" evidence="1">
    <location>
        <begin position="169"/>
        <end position="179"/>
    </location>
</feature>
<dbReference type="RefSeq" id="XP_040628272.1">
    <property type="nucleotide sequence ID" value="XM_040772847.1"/>
</dbReference>
<accession>M5FZR0</accession>
<protein>
    <submittedName>
        <fullName evidence="2">Uncharacterized protein</fullName>
    </submittedName>
</protein>
<feature type="compositionally biased region" description="Polar residues" evidence="1">
    <location>
        <begin position="31"/>
        <end position="49"/>
    </location>
</feature>
<feature type="compositionally biased region" description="Polar residues" evidence="1">
    <location>
        <begin position="215"/>
        <end position="232"/>
    </location>
</feature>
<keyword evidence="3" id="KW-1185">Reference proteome</keyword>
<dbReference type="Proteomes" id="UP000030653">
    <property type="component" value="Unassembled WGS sequence"/>
</dbReference>
<dbReference type="OrthoDB" id="3640at2759"/>
<sequence length="420" mass="45255">MRGRSLDHDPVRRAAPRGGSAMPSPPEERTSYSVKVSRQAPATEQNQLLQDPPLPITAPQWEHEAWVKRNGPKLPQRVAALTGAGSMRQSSGAGDDNPFVVRGTPPTSSSRSKERYTESPKAAEAALDPGAHHLSRRASSSQRASSLPVEMPSSGKSTPSVKTPVRGSTVPTTLPSQKLSPVGMAWDAVPALKSPPLTGSRSRALGPHRHDSLRDSNPVTPNRQRSGSTSEVSPAPAGTVKGRGEAWTAHKYSFPHQQSPYGKSKDSGTPLLSNSVDRKVIKPPEDSALFNSSPGDLVKMPQMPFGAAAPQDPNYWRLPSYERPVQLQMPPPRYGSSRLRAVHLPANYMTSFLEGIAGNRRAGLETVALLLGVLDKVKDCYCITTLLFSPQSSHPQQARITDEEVVVDYCERLGAEVVGV</sequence>
<evidence type="ECO:0000256" key="1">
    <source>
        <dbReference type="SAM" id="MobiDB-lite"/>
    </source>
</evidence>
<proteinExistence type="predicted"/>
<feature type="non-terminal residue" evidence="2">
    <location>
        <position position="420"/>
    </location>
</feature>
<dbReference type="GeneID" id="63687909"/>